<dbReference type="EMBL" id="MOAZ01000002">
    <property type="protein sequence ID" value="ROM57053.1"/>
    <property type="molecule type" value="Genomic_DNA"/>
</dbReference>
<evidence type="ECO:0008006" key="3">
    <source>
        <dbReference type="Google" id="ProtNLM"/>
    </source>
</evidence>
<proteinExistence type="predicted"/>
<name>A0A423FH41_9PSED</name>
<protein>
    <recommendedName>
        <fullName evidence="3">Lipoprotein</fullName>
    </recommendedName>
</protein>
<organism evidence="1 2">
    <name type="scientific">Pseudomonas canadensis</name>
    <dbReference type="NCBI Taxonomy" id="915099"/>
    <lineage>
        <taxon>Bacteria</taxon>
        <taxon>Pseudomonadati</taxon>
        <taxon>Pseudomonadota</taxon>
        <taxon>Gammaproteobacteria</taxon>
        <taxon>Pseudomonadales</taxon>
        <taxon>Pseudomonadaceae</taxon>
        <taxon>Pseudomonas</taxon>
    </lineage>
</organism>
<gene>
    <name evidence="1" type="ORF">BK649_02385</name>
</gene>
<evidence type="ECO:0000313" key="2">
    <source>
        <dbReference type="Proteomes" id="UP000283389"/>
    </source>
</evidence>
<sequence>MSRRRLGVWGVVGMLGLTGCAGKAVDRFTLEVDLPPEFELKTAANYFPATGEICTLPRRRGKRPERKVFFTDYKPLASRVSYELPLSEKIEGCPSVLRSLEFEFYAKWGKRDTDVGGDRAGIAIRDRGDDQSGMPESGVQELVGQCHWRFRTVGPFHAIRKLLQCRSINEQGQLQKSVAGGVAHRDQLAGKTLRLTLTVTDKEEPAVGDNWVVVSGGWKRCRGKSFEDMDAFCNGNTTDFKPIKMPDGRVCDVYPSCNEQGVSP</sequence>
<comment type="caution">
    <text evidence="1">The sequence shown here is derived from an EMBL/GenBank/DDBJ whole genome shotgun (WGS) entry which is preliminary data.</text>
</comment>
<dbReference type="AlphaFoldDB" id="A0A423FH41"/>
<dbReference type="RefSeq" id="WP_123474248.1">
    <property type="nucleotide sequence ID" value="NZ_MOAZ01000002.1"/>
</dbReference>
<accession>A0A423FH41</accession>
<dbReference type="Proteomes" id="UP000283389">
    <property type="component" value="Unassembled WGS sequence"/>
</dbReference>
<reference evidence="1 2" key="1">
    <citation type="submission" date="2016-10" db="EMBL/GenBank/DDBJ databases">
        <title>Comparative genome analysis of multiple Pseudomonas spp. focuses on biocontrol and plant growth promoting traits.</title>
        <authorList>
            <person name="Tao X.-Y."/>
            <person name="Taylor C.G."/>
        </authorList>
    </citation>
    <scope>NUCLEOTIDE SEQUENCE [LARGE SCALE GENOMIC DNA]</scope>
    <source>
        <strain evidence="1 2">36C8</strain>
    </source>
</reference>
<dbReference type="PROSITE" id="PS51257">
    <property type="entry name" value="PROKAR_LIPOPROTEIN"/>
    <property type="match status" value="1"/>
</dbReference>
<evidence type="ECO:0000313" key="1">
    <source>
        <dbReference type="EMBL" id="ROM57053.1"/>
    </source>
</evidence>